<dbReference type="GO" id="GO:0016787">
    <property type="term" value="F:hydrolase activity"/>
    <property type="evidence" value="ECO:0007669"/>
    <property type="project" value="UniProtKB-KW"/>
</dbReference>
<name>A0A6G1KKC6_9PLEO</name>
<dbReference type="Pfam" id="PF12697">
    <property type="entry name" value="Abhydrolase_6"/>
    <property type="match status" value="1"/>
</dbReference>
<dbReference type="SUPFAM" id="SSF53474">
    <property type="entry name" value="alpha/beta-Hydrolases"/>
    <property type="match status" value="1"/>
</dbReference>
<protein>
    <submittedName>
        <fullName evidence="2">Alpha/beta-hydrolase</fullName>
    </submittedName>
</protein>
<keyword evidence="2" id="KW-0378">Hydrolase</keyword>
<evidence type="ECO:0000313" key="3">
    <source>
        <dbReference type="Proteomes" id="UP000799428"/>
    </source>
</evidence>
<gene>
    <name evidence="2" type="ORF">K504DRAFT_487536</name>
</gene>
<dbReference type="EMBL" id="MU005765">
    <property type="protein sequence ID" value="KAF2713005.1"/>
    <property type="molecule type" value="Genomic_DNA"/>
</dbReference>
<dbReference type="PANTHER" id="PTHR37017:SF10">
    <property type="entry name" value="AB HYDROLASE-1 DOMAIN-CONTAINING PROTEIN"/>
    <property type="match status" value="1"/>
</dbReference>
<proteinExistence type="predicted"/>
<dbReference type="PANTHER" id="PTHR37017">
    <property type="entry name" value="AB HYDROLASE-1 DOMAIN-CONTAINING PROTEIN-RELATED"/>
    <property type="match status" value="1"/>
</dbReference>
<dbReference type="InterPro" id="IPR029058">
    <property type="entry name" value="AB_hydrolase_fold"/>
</dbReference>
<evidence type="ECO:0000313" key="2">
    <source>
        <dbReference type="EMBL" id="KAF2713005.1"/>
    </source>
</evidence>
<dbReference type="AlphaFoldDB" id="A0A6G1KKC6"/>
<dbReference type="InterPro" id="IPR000073">
    <property type="entry name" value="AB_hydrolase_1"/>
</dbReference>
<sequence length="253" mass="27550">MASPKPTIVIVSGGWHVPDSYSKLTNALNSAGYEVFVPQLPSMNGARPPNANLETDTDAIRSFVENLVNKGHNVAALMHSYGGQVGTNALYGLGKGGSAGAGGVSQLIYMTAFAQAEGWSMIDKVEEFGQGNLIPLAFDFADDKTVVSRDPKTLLVGNTTLPDAEVDAYVNNLVRWNGQSMYDRIRKTAWREIPVSYIYTTQDMTVPFDYQRSMVEVMRKAGQKVRTFEVETGHCPNFSATSDVVNAVKEILS</sequence>
<organism evidence="2 3">
    <name type="scientific">Pleomassaria siparia CBS 279.74</name>
    <dbReference type="NCBI Taxonomy" id="1314801"/>
    <lineage>
        <taxon>Eukaryota</taxon>
        <taxon>Fungi</taxon>
        <taxon>Dikarya</taxon>
        <taxon>Ascomycota</taxon>
        <taxon>Pezizomycotina</taxon>
        <taxon>Dothideomycetes</taxon>
        <taxon>Pleosporomycetidae</taxon>
        <taxon>Pleosporales</taxon>
        <taxon>Pleomassariaceae</taxon>
        <taxon>Pleomassaria</taxon>
    </lineage>
</organism>
<dbReference type="OrthoDB" id="1263307at2759"/>
<evidence type="ECO:0000259" key="1">
    <source>
        <dbReference type="Pfam" id="PF12697"/>
    </source>
</evidence>
<dbReference type="InterPro" id="IPR052897">
    <property type="entry name" value="Sec-Metab_Biosynth_Hydrolase"/>
</dbReference>
<accession>A0A6G1KKC6</accession>
<dbReference type="Proteomes" id="UP000799428">
    <property type="component" value="Unassembled WGS sequence"/>
</dbReference>
<feature type="domain" description="AB hydrolase-1" evidence="1">
    <location>
        <begin position="8"/>
        <end position="245"/>
    </location>
</feature>
<keyword evidence="3" id="KW-1185">Reference proteome</keyword>
<dbReference type="Gene3D" id="3.40.50.1820">
    <property type="entry name" value="alpha/beta hydrolase"/>
    <property type="match status" value="1"/>
</dbReference>
<reference evidence="2" key="1">
    <citation type="journal article" date="2020" name="Stud. Mycol.">
        <title>101 Dothideomycetes genomes: a test case for predicting lifestyles and emergence of pathogens.</title>
        <authorList>
            <person name="Haridas S."/>
            <person name="Albert R."/>
            <person name="Binder M."/>
            <person name="Bloem J."/>
            <person name="Labutti K."/>
            <person name="Salamov A."/>
            <person name="Andreopoulos B."/>
            <person name="Baker S."/>
            <person name="Barry K."/>
            <person name="Bills G."/>
            <person name="Bluhm B."/>
            <person name="Cannon C."/>
            <person name="Castanera R."/>
            <person name="Culley D."/>
            <person name="Daum C."/>
            <person name="Ezra D."/>
            <person name="Gonzalez J."/>
            <person name="Henrissat B."/>
            <person name="Kuo A."/>
            <person name="Liang C."/>
            <person name="Lipzen A."/>
            <person name="Lutzoni F."/>
            <person name="Magnuson J."/>
            <person name="Mondo S."/>
            <person name="Nolan M."/>
            <person name="Ohm R."/>
            <person name="Pangilinan J."/>
            <person name="Park H.-J."/>
            <person name="Ramirez L."/>
            <person name="Alfaro M."/>
            <person name="Sun H."/>
            <person name="Tritt A."/>
            <person name="Yoshinaga Y."/>
            <person name="Zwiers L.-H."/>
            <person name="Turgeon B."/>
            <person name="Goodwin S."/>
            <person name="Spatafora J."/>
            <person name="Crous P."/>
            <person name="Grigoriev I."/>
        </authorList>
    </citation>
    <scope>NUCLEOTIDE SEQUENCE</scope>
    <source>
        <strain evidence="2">CBS 279.74</strain>
    </source>
</reference>